<sequence>MNTELKQELTEFLRLSLVDEAFIEHYIDDITVLFEAQGEWADGYLYWQEKGILPEDPEHEHYDEYFDWDENAFVMDGQHYPSLSLADILEQQALSKLTDWKFDAEELEYAVNSMLTNKIKVQCPEETYNEALYPYVQQALAPQNYTLCNYWNGNDSCLFMIFSFEEYERIREIAGRWSISICAVDEGW</sequence>
<feature type="domain" description="DUF6630" evidence="1">
    <location>
        <begin position="60"/>
        <end position="181"/>
    </location>
</feature>
<dbReference type="Proteomes" id="UP001224083">
    <property type="component" value="Unassembled WGS sequence"/>
</dbReference>
<dbReference type="EMBL" id="JAQAHH010000006">
    <property type="protein sequence ID" value="MDP9500682.1"/>
    <property type="molecule type" value="Genomic_DNA"/>
</dbReference>
<organism evidence="2 3">
    <name type="scientific">Bisgaard Taxon 45</name>
    <dbReference type="NCBI Taxonomy" id="304289"/>
    <lineage>
        <taxon>Bacteria</taxon>
        <taxon>Pseudomonadati</taxon>
        <taxon>Pseudomonadota</taxon>
        <taxon>Gammaproteobacteria</taxon>
        <taxon>Pasteurellales</taxon>
        <taxon>Pasteurellaceae</taxon>
    </lineage>
</organism>
<dbReference type="InterPro" id="IPR046582">
    <property type="entry name" value="DUF6630"/>
</dbReference>
<gene>
    <name evidence="2" type="ORF">O7M46_06895</name>
</gene>
<evidence type="ECO:0000259" key="1">
    <source>
        <dbReference type="Pfam" id="PF20335"/>
    </source>
</evidence>
<reference evidence="2 3" key="1">
    <citation type="submission" date="2022-12" db="EMBL/GenBank/DDBJ databases">
        <title>Genome sequence of Pasteurellaceae Bisgaard Taxon 45.</title>
        <authorList>
            <person name="Foggin C."/>
            <person name="Rosen L.E."/>
            <person name="Henton M."/>
            <person name="Buys A."/>
            <person name="Floyd T."/>
            <person name="Turner A.D."/>
            <person name="Tarbin J."/>
            <person name="Lloyd A.S."/>
            <person name="Chaitezvi C."/>
            <person name="Ellis R.J."/>
            <person name="Roberts H.C."/>
            <person name="Dastjerdi A."/>
            <person name="Nunez A."/>
            <person name="Van Vliet A.H."/>
            <person name="Steinbach F."/>
        </authorList>
    </citation>
    <scope>NUCLEOTIDE SEQUENCE [LARGE SCALE GENOMIC DNA]</scope>
    <source>
        <strain evidence="2 3">VF20HR</strain>
    </source>
</reference>
<evidence type="ECO:0000313" key="2">
    <source>
        <dbReference type="EMBL" id="MDP9500682.1"/>
    </source>
</evidence>
<dbReference type="Pfam" id="PF20335">
    <property type="entry name" value="DUF6630"/>
    <property type="match status" value="1"/>
</dbReference>
<proteinExistence type="predicted"/>
<keyword evidence="3" id="KW-1185">Reference proteome</keyword>
<accession>A0ABT9KHM3</accession>
<name>A0ABT9KHM3_9PAST</name>
<protein>
    <recommendedName>
        <fullName evidence="1">DUF6630 domain-containing protein</fullName>
    </recommendedName>
</protein>
<comment type="caution">
    <text evidence="2">The sequence shown here is derived from an EMBL/GenBank/DDBJ whole genome shotgun (WGS) entry which is preliminary data.</text>
</comment>
<evidence type="ECO:0000313" key="3">
    <source>
        <dbReference type="Proteomes" id="UP001224083"/>
    </source>
</evidence>